<sequence length="270" mass="30792">MDQNLAHFEFLGTWDSPVVATSIHAGHELRPEVAELMQLDEADRLREEDPYTNLIAQLIGPRVMVNRSRFEVDLNRSRDKAVYRTPADCWDLVVWRDEVLPDDAVERSREEHDAFYAALGERLDELAERGPFVLFDVHSYNHRRDGADAPASPQEDNPEVNLGTGTMDREKWADVVDAFTDSLRGAEVSWGRLDVRENVRFKGANLCQWVHERYPDKGCALALEFKKTFMDEWTGEPDAEHIAELSRALAGTVEPIRAALEANHGLEPRR</sequence>
<accession>A0ABW4RVT5</accession>
<dbReference type="GO" id="GO:0050129">
    <property type="term" value="F:N-formylglutamate deformylase activity"/>
    <property type="evidence" value="ECO:0007669"/>
    <property type="project" value="UniProtKB-EC"/>
</dbReference>
<dbReference type="Gene3D" id="3.40.630.40">
    <property type="entry name" value="Zn-dependent exopeptidases"/>
    <property type="match status" value="1"/>
</dbReference>
<keyword evidence="2" id="KW-0378">Hydrolase</keyword>
<dbReference type="Pfam" id="PF05013">
    <property type="entry name" value="FGase"/>
    <property type="match status" value="1"/>
</dbReference>
<name>A0ABW4RVT5_9ACTN</name>
<evidence type="ECO:0000313" key="2">
    <source>
        <dbReference type="EMBL" id="MFD1889995.1"/>
    </source>
</evidence>
<dbReference type="Proteomes" id="UP001597326">
    <property type="component" value="Unassembled WGS sequence"/>
</dbReference>
<proteinExistence type="predicted"/>
<dbReference type="SUPFAM" id="SSF53187">
    <property type="entry name" value="Zn-dependent exopeptidases"/>
    <property type="match status" value="1"/>
</dbReference>
<dbReference type="EC" id="3.5.1.68" evidence="2"/>
<feature type="region of interest" description="Disordered" evidence="1">
    <location>
        <begin position="144"/>
        <end position="165"/>
    </location>
</feature>
<comment type="caution">
    <text evidence="2">The sequence shown here is derived from an EMBL/GenBank/DDBJ whole genome shotgun (WGS) entry which is preliminary data.</text>
</comment>
<evidence type="ECO:0000313" key="3">
    <source>
        <dbReference type="Proteomes" id="UP001597326"/>
    </source>
</evidence>
<keyword evidence="3" id="KW-1185">Reference proteome</keyword>
<organism evidence="2 3">
    <name type="scientific">Luteococcus peritonei</name>
    <dbReference type="NCBI Taxonomy" id="88874"/>
    <lineage>
        <taxon>Bacteria</taxon>
        <taxon>Bacillati</taxon>
        <taxon>Actinomycetota</taxon>
        <taxon>Actinomycetes</taxon>
        <taxon>Propionibacteriales</taxon>
        <taxon>Propionibacteriaceae</taxon>
        <taxon>Luteococcus</taxon>
    </lineage>
</organism>
<evidence type="ECO:0000256" key="1">
    <source>
        <dbReference type="SAM" id="MobiDB-lite"/>
    </source>
</evidence>
<reference evidence="3" key="1">
    <citation type="journal article" date="2019" name="Int. J. Syst. Evol. Microbiol.">
        <title>The Global Catalogue of Microorganisms (GCM) 10K type strain sequencing project: providing services to taxonomists for standard genome sequencing and annotation.</title>
        <authorList>
            <consortium name="The Broad Institute Genomics Platform"/>
            <consortium name="The Broad Institute Genome Sequencing Center for Infectious Disease"/>
            <person name="Wu L."/>
            <person name="Ma J."/>
        </authorList>
    </citation>
    <scope>NUCLEOTIDE SEQUENCE [LARGE SCALE GENOMIC DNA]</scope>
    <source>
        <strain evidence="3">CAIM 431</strain>
    </source>
</reference>
<dbReference type="InterPro" id="IPR007709">
    <property type="entry name" value="N-FG_amidohydro"/>
</dbReference>
<dbReference type="EMBL" id="JBHUFZ010000016">
    <property type="protein sequence ID" value="MFD1889995.1"/>
    <property type="molecule type" value="Genomic_DNA"/>
</dbReference>
<dbReference type="RefSeq" id="WP_343872944.1">
    <property type="nucleotide sequence ID" value="NZ_BAAAIX010000013.1"/>
</dbReference>
<protein>
    <submittedName>
        <fullName evidence="2">N-formylglutamate amidohydrolase</fullName>
        <ecNumber evidence="2">3.5.1.68</ecNumber>
    </submittedName>
</protein>
<gene>
    <name evidence="2" type="ORF">ACFSCS_07295</name>
</gene>